<dbReference type="SUPFAM" id="SSF53335">
    <property type="entry name" value="S-adenosyl-L-methionine-dependent methyltransferases"/>
    <property type="match status" value="1"/>
</dbReference>
<keyword evidence="1" id="KW-0489">Methyltransferase</keyword>
<evidence type="ECO:0000256" key="3">
    <source>
        <dbReference type="ARBA" id="ARBA00022723"/>
    </source>
</evidence>
<dbReference type="InterPro" id="IPR042086">
    <property type="entry name" value="MeTrfase_capping"/>
</dbReference>
<evidence type="ECO:0000256" key="4">
    <source>
        <dbReference type="ARBA" id="ARBA00022842"/>
    </source>
</evidence>
<dbReference type="GO" id="GO:0032259">
    <property type="term" value="P:methylation"/>
    <property type="evidence" value="ECO:0007669"/>
    <property type="project" value="UniProtKB-KW"/>
</dbReference>
<feature type="region of interest" description="Disordered" evidence="5">
    <location>
        <begin position="1"/>
        <end position="29"/>
    </location>
</feature>
<dbReference type="InterPro" id="IPR005299">
    <property type="entry name" value="MeTrfase_7"/>
</dbReference>
<dbReference type="InterPro" id="IPR029063">
    <property type="entry name" value="SAM-dependent_MTases_sf"/>
</dbReference>
<evidence type="ECO:0000256" key="1">
    <source>
        <dbReference type="ARBA" id="ARBA00022603"/>
    </source>
</evidence>
<keyword evidence="7" id="KW-1185">Reference proteome</keyword>
<dbReference type="EnsemblPlants" id="Kaladp0779s0017.1.v1.1">
    <property type="protein sequence ID" value="Kaladp0779s0017.1.v1.1"/>
    <property type="gene ID" value="Kaladp0779s0017.v1.1"/>
</dbReference>
<dbReference type="PANTHER" id="PTHR31009">
    <property type="entry name" value="S-ADENOSYL-L-METHIONINE:CARBOXYL METHYLTRANSFERASE FAMILY PROTEIN"/>
    <property type="match status" value="1"/>
</dbReference>
<dbReference type="GO" id="GO:0008168">
    <property type="term" value="F:methyltransferase activity"/>
    <property type="evidence" value="ECO:0007669"/>
    <property type="project" value="UniProtKB-KW"/>
</dbReference>
<protein>
    <submittedName>
        <fullName evidence="6">Uncharacterized protein</fullName>
    </submittedName>
</protein>
<accession>A0A7N1A737</accession>
<sequence>MENSVAMKGGDGPKSYSKNSQIQGEGSDKAKDMLTRSILDKLTPTQKEAFYIADLGCSVGPNTFSSIKTITEAVKLKSGQAKARHLEFQVFFNDTVANDFNTLFNNLPSDRGYRAAGVPGSFYGRLLPKASVDFFHSAFALNWMSKVPDQVLARGNKGTVTYIYSEDYVKEAYRDQFCKDLSLFLEARSEEMVEKGLMAVLLCGQPDGADPRDTPMMHVYECIGDALNEMVAEGLLEEALVDSFNIPVYLPTTSEIKEAVFRNKNLTMEVVEEAHYLTRCSNLEEANVASLHARAALEGIVSQHVGHHLTGVLFERLPVNLLQSSQARFRSTRKLEILFFLIRRIAS</sequence>
<organism evidence="6 7">
    <name type="scientific">Kalanchoe fedtschenkoi</name>
    <name type="common">Lavender scallops</name>
    <name type="synonym">South American air plant</name>
    <dbReference type="NCBI Taxonomy" id="63787"/>
    <lineage>
        <taxon>Eukaryota</taxon>
        <taxon>Viridiplantae</taxon>
        <taxon>Streptophyta</taxon>
        <taxon>Embryophyta</taxon>
        <taxon>Tracheophyta</taxon>
        <taxon>Spermatophyta</taxon>
        <taxon>Magnoliopsida</taxon>
        <taxon>eudicotyledons</taxon>
        <taxon>Gunneridae</taxon>
        <taxon>Pentapetalae</taxon>
        <taxon>Saxifragales</taxon>
        <taxon>Crassulaceae</taxon>
        <taxon>Kalanchoe</taxon>
    </lineage>
</organism>
<dbReference type="AlphaFoldDB" id="A0A7N1A737"/>
<dbReference type="Pfam" id="PF03492">
    <property type="entry name" value="Methyltransf_7"/>
    <property type="match status" value="1"/>
</dbReference>
<keyword evidence="2" id="KW-0808">Transferase</keyword>
<proteinExistence type="predicted"/>
<evidence type="ECO:0000256" key="5">
    <source>
        <dbReference type="SAM" id="MobiDB-lite"/>
    </source>
</evidence>
<reference evidence="6" key="1">
    <citation type="submission" date="2021-01" db="UniProtKB">
        <authorList>
            <consortium name="EnsemblPlants"/>
        </authorList>
    </citation>
    <scope>IDENTIFICATION</scope>
</reference>
<keyword evidence="3" id="KW-0479">Metal-binding</keyword>
<name>A0A7N1A737_KALFE</name>
<dbReference type="Gramene" id="Kaladp0779s0017.1.v1.1">
    <property type="protein sequence ID" value="Kaladp0779s0017.1.v1.1"/>
    <property type="gene ID" value="Kaladp0779s0017.v1.1"/>
</dbReference>
<evidence type="ECO:0000256" key="2">
    <source>
        <dbReference type="ARBA" id="ARBA00022679"/>
    </source>
</evidence>
<dbReference type="Gene3D" id="1.10.1200.270">
    <property type="entry name" value="Methyltransferase, alpha-helical capping domain"/>
    <property type="match status" value="1"/>
</dbReference>
<dbReference type="OMA" id="IRCIRDH"/>
<evidence type="ECO:0000313" key="6">
    <source>
        <dbReference type="EnsemblPlants" id="Kaladp0779s0017.1.v1.1"/>
    </source>
</evidence>
<keyword evidence="4" id="KW-0460">Magnesium</keyword>
<dbReference type="Proteomes" id="UP000594263">
    <property type="component" value="Unplaced"/>
</dbReference>
<evidence type="ECO:0000313" key="7">
    <source>
        <dbReference type="Proteomes" id="UP000594263"/>
    </source>
</evidence>
<dbReference type="Gene3D" id="3.40.50.150">
    <property type="entry name" value="Vaccinia Virus protein VP39"/>
    <property type="match status" value="1"/>
</dbReference>
<dbReference type="GO" id="GO:0046872">
    <property type="term" value="F:metal ion binding"/>
    <property type="evidence" value="ECO:0007669"/>
    <property type="project" value="UniProtKB-KW"/>
</dbReference>